<evidence type="ECO:0000256" key="4">
    <source>
        <dbReference type="ARBA" id="ARBA00023157"/>
    </source>
</evidence>
<dbReference type="InterPro" id="IPR008427">
    <property type="entry name" value="Extracellular_membr_CFEM_dom"/>
</dbReference>
<sequence>MQLPTTLLLLLLAPLLASAQSSSRSASESSHSQSASASPVPSSSGLGTPSGTLSASLPSLSGVPICVTDCMAQATAADGCASFVAVDCFCPNPEPYMAALLACLANATLASQSSSHSSLPLSSASRPSSASAAAPSASSCIDPLPDAASIVNQFCALAAVSTSLSFPASLPPLQSLSFSFSGSHSGSATAPPQQSQSGSQTPNAAGGMRIGGGGGWIGMGGVAVVGAGLLAGAWAVL</sequence>
<dbReference type="EMBL" id="JAWWNJ010000004">
    <property type="protein sequence ID" value="KAK7058122.1"/>
    <property type="molecule type" value="Genomic_DNA"/>
</dbReference>
<evidence type="ECO:0000256" key="2">
    <source>
        <dbReference type="ARBA" id="ARBA00022525"/>
    </source>
</evidence>
<evidence type="ECO:0000256" key="5">
    <source>
        <dbReference type="SAM" id="MobiDB-lite"/>
    </source>
</evidence>
<feature type="signal peptide" evidence="6">
    <location>
        <begin position="1"/>
        <end position="19"/>
    </location>
</feature>
<dbReference type="Pfam" id="PF05730">
    <property type="entry name" value="CFEM"/>
    <property type="match status" value="1"/>
</dbReference>
<proteinExistence type="predicted"/>
<organism evidence="8 9">
    <name type="scientific">Favolaschia claudopus</name>
    <dbReference type="NCBI Taxonomy" id="2862362"/>
    <lineage>
        <taxon>Eukaryota</taxon>
        <taxon>Fungi</taxon>
        <taxon>Dikarya</taxon>
        <taxon>Basidiomycota</taxon>
        <taxon>Agaricomycotina</taxon>
        <taxon>Agaricomycetes</taxon>
        <taxon>Agaricomycetidae</taxon>
        <taxon>Agaricales</taxon>
        <taxon>Marasmiineae</taxon>
        <taxon>Mycenaceae</taxon>
        <taxon>Favolaschia</taxon>
    </lineage>
</organism>
<name>A0AAW0E232_9AGAR</name>
<accession>A0AAW0E232</accession>
<evidence type="ECO:0000313" key="8">
    <source>
        <dbReference type="EMBL" id="KAK7058122.1"/>
    </source>
</evidence>
<dbReference type="GO" id="GO:0005576">
    <property type="term" value="C:extracellular region"/>
    <property type="evidence" value="ECO:0007669"/>
    <property type="project" value="UniProtKB-SubCell"/>
</dbReference>
<evidence type="ECO:0000256" key="3">
    <source>
        <dbReference type="ARBA" id="ARBA00022729"/>
    </source>
</evidence>
<keyword evidence="3 6" id="KW-0732">Signal</keyword>
<dbReference type="Proteomes" id="UP001362999">
    <property type="component" value="Unassembled WGS sequence"/>
</dbReference>
<feature type="region of interest" description="Disordered" evidence="5">
    <location>
        <begin position="184"/>
        <end position="207"/>
    </location>
</feature>
<feature type="chain" id="PRO_5043497235" description="CFEM domain-containing protein" evidence="6">
    <location>
        <begin position="20"/>
        <end position="237"/>
    </location>
</feature>
<keyword evidence="9" id="KW-1185">Reference proteome</keyword>
<gene>
    <name evidence="8" type="ORF">R3P38DRAFT_2844453</name>
</gene>
<comment type="caution">
    <text evidence="8">The sequence shown here is derived from an EMBL/GenBank/DDBJ whole genome shotgun (WGS) entry which is preliminary data.</text>
</comment>
<evidence type="ECO:0000259" key="7">
    <source>
        <dbReference type="Pfam" id="PF05730"/>
    </source>
</evidence>
<keyword evidence="4" id="KW-1015">Disulfide bond</keyword>
<reference evidence="8 9" key="1">
    <citation type="journal article" date="2024" name="J Genomics">
        <title>Draft genome sequencing and assembly of Favolaschia claudopus CIRM-BRFM 2984 isolated from oak limbs.</title>
        <authorList>
            <person name="Navarro D."/>
            <person name="Drula E."/>
            <person name="Chaduli D."/>
            <person name="Cazenave R."/>
            <person name="Ahrendt S."/>
            <person name="Wang J."/>
            <person name="Lipzen A."/>
            <person name="Daum C."/>
            <person name="Barry K."/>
            <person name="Grigoriev I.V."/>
            <person name="Favel A."/>
            <person name="Rosso M.N."/>
            <person name="Martin F."/>
        </authorList>
    </citation>
    <scope>NUCLEOTIDE SEQUENCE [LARGE SCALE GENOMIC DNA]</scope>
    <source>
        <strain evidence="8 9">CIRM-BRFM 2984</strain>
    </source>
</reference>
<dbReference type="AlphaFoldDB" id="A0AAW0E232"/>
<feature type="domain" description="CFEM" evidence="7">
    <location>
        <begin position="60"/>
        <end position="115"/>
    </location>
</feature>
<keyword evidence="2" id="KW-0964">Secreted</keyword>
<feature type="region of interest" description="Disordered" evidence="5">
    <location>
        <begin position="24"/>
        <end position="50"/>
    </location>
</feature>
<protein>
    <recommendedName>
        <fullName evidence="7">CFEM domain-containing protein</fullName>
    </recommendedName>
</protein>
<evidence type="ECO:0000313" key="9">
    <source>
        <dbReference type="Proteomes" id="UP001362999"/>
    </source>
</evidence>
<evidence type="ECO:0000256" key="1">
    <source>
        <dbReference type="ARBA" id="ARBA00004613"/>
    </source>
</evidence>
<evidence type="ECO:0000256" key="6">
    <source>
        <dbReference type="SAM" id="SignalP"/>
    </source>
</evidence>
<comment type="subcellular location">
    <subcellularLocation>
        <location evidence="1">Secreted</location>
    </subcellularLocation>
</comment>